<dbReference type="EMBL" id="JACMRX010000002">
    <property type="protein sequence ID" value="KAF7994972.1"/>
    <property type="molecule type" value="Genomic_DNA"/>
</dbReference>
<feature type="coiled-coil region" evidence="2">
    <location>
        <begin position="15"/>
        <end position="159"/>
    </location>
</feature>
<dbReference type="Pfam" id="PF21773">
    <property type="entry name" value="ODAD1_CC"/>
    <property type="match status" value="1"/>
</dbReference>
<sequence>MAFRQPPVQDEVELETMAEAELSRLKRQYRIMENDRTTYSEKVRLQLRNQKIMIERLEHEKAELYLAIKSSKSESNTKKDEAMDEKLKCLLAKRSKYMEMIKNERQQINELQEQIIKVSKEVTALKMKIKTDTQSFEIAEKHNRMIDILENRLEVATKRFNTVVAENSKLRDKIDSLLKERAQFNILWAKMIGQLNTGKSVINDLIEQATITFNQRDEELNKIYALRERGARDLKAHTSEMCELQRTLDNELKLQEFLGIKGQYREMADLNAKKEADKQAKSEAMQNKIATYTEILTLIQQFTGEEDIDKLTAHFLKQEEENFALFNYVNELNDELEGLQTRVAQLRNDINEARALNVHRGFQQAETLDRISKQLEEQTAKADAAEENLNECNEVINKLLEGIESLFHNIHCDNSSILNLLGDNNHVTMNNVMLYLGIIEKRITEIFNKIYWADLTSGKPDAVRLDEDKKPKLKIPTIPQIVPTQPCSLCIEKETLQVVNEGLEVPLSREKIQEKVEIRLTEDISEIMHNVSVCHLPGAKRSIFKN</sequence>
<keyword evidence="5" id="KW-1185">Reference proteome</keyword>
<proteinExistence type="predicted"/>
<evidence type="ECO:0000313" key="4">
    <source>
        <dbReference type="EMBL" id="KAF7994972.1"/>
    </source>
</evidence>
<dbReference type="AlphaFoldDB" id="A0A834Y0Q8"/>
<evidence type="ECO:0000259" key="3">
    <source>
        <dbReference type="Pfam" id="PF21773"/>
    </source>
</evidence>
<comment type="caution">
    <text evidence="4">The sequence shown here is derived from an EMBL/GenBank/DDBJ whole genome shotgun (WGS) entry which is preliminary data.</text>
</comment>
<dbReference type="PANTHER" id="PTHR21694">
    <property type="entry name" value="COILED-COIL DOMAIN-CONTAINING PROTEIN 63"/>
    <property type="match status" value="1"/>
</dbReference>
<name>A0A834Y0Q8_APHGI</name>
<evidence type="ECO:0000256" key="2">
    <source>
        <dbReference type="SAM" id="Coils"/>
    </source>
</evidence>
<dbReference type="InterPro" id="IPR049258">
    <property type="entry name" value="ODAD1_CC"/>
</dbReference>
<accession>A0A834Y0Q8</accession>
<dbReference type="Proteomes" id="UP000639338">
    <property type="component" value="Unassembled WGS sequence"/>
</dbReference>
<protein>
    <recommendedName>
        <fullName evidence="3">ODAD1 central coiled coil region domain-containing protein</fullName>
    </recommendedName>
</protein>
<reference evidence="4 5" key="1">
    <citation type="submission" date="2020-08" db="EMBL/GenBank/DDBJ databases">
        <title>Aphidius gifuensis genome sequencing and assembly.</title>
        <authorList>
            <person name="Du Z."/>
        </authorList>
    </citation>
    <scope>NUCLEOTIDE SEQUENCE [LARGE SCALE GENOMIC DNA]</scope>
    <source>
        <strain evidence="4">YNYX2018</strain>
        <tissue evidence="4">Adults</tissue>
    </source>
</reference>
<evidence type="ECO:0000256" key="1">
    <source>
        <dbReference type="ARBA" id="ARBA00023054"/>
    </source>
</evidence>
<feature type="domain" description="ODAD1 central coiled coil region" evidence="3">
    <location>
        <begin position="144"/>
        <end position="423"/>
    </location>
</feature>
<evidence type="ECO:0000313" key="5">
    <source>
        <dbReference type="Proteomes" id="UP000639338"/>
    </source>
</evidence>
<gene>
    <name evidence="4" type="ORF">HCN44_004444</name>
</gene>
<dbReference type="InterPro" id="IPR051876">
    <property type="entry name" value="ODA-DC/CCD"/>
</dbReference>
<dbReference type="PANTHER" id="PTHR21694:SF18">
    <property type="entry name" value="COILED-COIL DOMAIN-CONTAINING PROTEIN 63"/>
    <property type="match status" value="1"/>
</dbReference>
<feature type="coiled-coil region" evidence="2">
    <location>
        <begin position="329"/>
        <end position="402"/>
    </location>
</feature>
<organism evidence="4 5">
    <name type="scientific">Aphidius gifuensis</name>
    <name type="common">Parasitoid wasp</name>
    <dbReference type="NCBI Taxonomy" id="684658"/>
    <lineage>
        <taxon>Eukaryota</taxon>
        <taxon>Metazoa</taxon>
        <taxon>Ecdysozoa</taxon>
        <taxon>Arthropoda</taxon>
        <taxon>Hexapoda</taxon>
        <taxon>Insecta</taxon>
        <taxon>Pterygota</taxon>
        <taxon>Neoptera</taxon>
        <taxon>Endopterygota</taxon>
        <taxon>Hymenoptera</taxon>
        <taxon>Apocrita</taxon>
        <taxon>Ichneumonoidea</taxon>
        <taxon>Braconidae</taxon>
        <taxon>Aphidiinae</taxon>
        <taxon>Aphidius</taxon>
    </lineage>
</organism>
<dbReference type="OrthoDB" id="6766775at2759"/>
<keyword evidence="1 2" id="KW-0175">Coiled coil</keyword>